<accession>A0A8H7S062</accession>
<protein>
    <submittedName>
        <fullName evidence="1">Uncharacterized protein</fullName>
    </submittedName>
</protein>
<evidence type="ECO:0000313" key="1">
    <source>
        <dbReference type="EMBL" id="KAG2221129.1"/>
    </source>
</evidence>
<evidence type="ECO:0000313" key="2">
    <source>
        <dbReference type="Proteomes" id="UP000646827"/>
    </source>
</evidence>
<dbReference type="EMBL" id="JAEPRB010000118">
    <property type="protein sequence ID" value="KAG2221129.1"/>
    <property type="molecule type" value="Genomic_DNA"/>
</dbReference>
<proteinExistence type="predicted"/>
<comment type="caution">
    <text evidence="1">The sequence shown here is derived from an EMBL/GenBank/DDBJ whole genome shotgun (WGS) entry which is preliminary data.</text>
</comment>
<gene>
    <name evidence="1" type="ORF">INT45_004438</name>
</gene>
<dbReference type="OrthoDB" id="2431558at2759"/>
<organism evidence="1 2">
    <name type="scientific">Circinella minor</name>
    <dbReference type="NCBI Taxonomy" id="1195481"/>
    <lineage>
        <taxon>Eukaryota</taxon>
        <taxon>Fungi</taxon>
        <taxon>Fungi incertae sedis</taxon>
        <taxon>Mucoromycota</taxon>
        <taxon>Mucoromycotina</taxon>
        <taxon>Mucoromycetes</taxon>
        <taxon>Mucorales</taxon>
        <taxon>Lichtheimiaceae</taxon>
        <taxon>Circinella</taxon>
    </lineage>
</organism>
<keyword evidence="2" id="KW-1185">Reference proteome</keyword>
<sequence>MEKYAKHLLKATPNLKKLAKKEKKKIRLHKRVDRNGKKIVVKILKLFVKSTNNGERLDWLKEETTEAEFVARFITPFIDLTLKSYDTDMIFKPGEQKLLLMKDYENSALTEDDTRLPGSNIDDIIKNTTADVPIGLVEVSGSPNNHTDNFNHYNQISQKFKKLVQGYHIRSWT</sequence>
<name>A0A8H7S062_9FUNG</name>
<dbReference type="Proteomes" id="UP000646827">
    <property type="component" value="Unassembled WGS sequence"/>
</dbReference>
<dbReference type="AlphaFoldDB" id="A0A8H7S062"/>
<reference evidence="1 2" key="1">
    <citation type="submission" date="2020-12" db="EMBL/GenBank/DDBJ databases">
        <title>Metabolic potential, ecology and presence of endohyphal bacteria is reflected in genomic diversity of Mucoromycotina.</title>
        <authorList>
            <person name="Muszewska A."/>
            <person name="Okrasinska A."/>
            <person name="Steczkiewicz K."/>
            <person name="Drgas O."/>
            <person name="Orlowska M."/>
            <person name="Perlinska-Lenart U."/>
            <person name="Aleksandrzak-Piekarczyk T."/>
            <person name="Szatraj K."/>
            <person name="Zielenkiewicz U."/>
            <person name="Pilsyk S."/>
            <person name="Malc E."/>
            <person name="Mieczkowski P."/>
            <person name="Kruszewska J.S."/>
            <person name="Biernat P."/>
            <person name="Pawlowska J."/>
        </authorList>
    </citation>
    <scope>NUCLEOTIDE SEQUENCE [LARGE SCALE GENOMIC DNA]</scope>
    <source>
        <strain evidence="1 2">CBS 142.35</strain>
    </source>
</reference>